<dbReference type="Gene3D" id="1.10.10.10">
    <property type="entry name" value="Winged helix-like DNA-binding domain superfamily/Winged helix DNA-binding domain"/>
    <property type="match status" value="1"/>
</dbReference>
<dbReference type="SUPFAM" id="SSF46785">
    <property type="entry name" value="Winged helix' DNA-binding domain"/>
    <property type="match status" value="1"/>
</dbReference>
<dbReference type="PRINTS" id="PR00035">
    <property type="entry name" value="HTHGNTR"/>
</dbReference>
<dbReference type="InterPro" id="IPR036390">
    <property type="entry name" value="WH_DNA-bd_sf"/>
</dbReference>
<dbReference type="PANTHER" id="PTHR44846">
    <property type="entry name" value="MANNOSYL-D-GLYCERATE TRANSPORT/METABOLISM SYSTEM REPRESSOR MNGR-RELATED"/>
    <property type="match status" value="1"/>
</dbReference>
<dbReference type="PANTHER" id="PTHR44846:SF12">
    <property type="entry name" value="HTH-TYPE TRANSCRIPTIONAL REGULATOR TRER"/>
    <property type="match status" value="1"/>
</dbReference>
<feature type="domain" description="HTH gntR-type" evidence="4">
    <location>
        <begin position="2"/>
        <end position="70"/>
    </location>
</feature>
<dbReference type="Gene3D" id="3.40.1410.10">
    <property type="entry name" value="Chorismate lyase-like"/>
    <property type="match status" value="1"/>
</dbReference>
<dbReference type="InterPro" id="IPR050679">
    <property type="entry name" value="Bact_HTH_transcr_reg"/>
</dbReference>
<dbReference type="RefSeq" id="WP_172826470.1">
    <property type="nucleotide sequence ID" value="NZ_CP165644.1"/>
</dbReference>
<evidence type="ECO:0000313" key="5">
    <source>
        <dbReference type="EMBL" id="XDU65982.1"/>
    </source>
</evidence>
<dbReference type="InterPro" id="IPR000524">
    <property type="entry name" value="Tscrpt_reg_HTH_GntR"/>
</dbReference>
<dbReference type="GO" id="GO:0045892">
    <property type="term" value="P:negative regulation of DNA-templated transcription"/>
    <property type="evidence" value="ECO:0007669"/>
    <property type="project" value="TreeGrafter"/>
</dbReference>
<keyword evidence="1" id="KW-0805">Transcription regulation</keyword>
<protein>
    <submittedName>
        <fullName evidence="5">UTRA domain-containing protein</fullName>
    </submittedName>
</protein>
<evidence type="ECO:0000259" key="4">
    <source>
        <dbReference type="PROSITE" id="PS50949"/>
    </source>
</evidence>
<dbReference type="InterPro" id="IPR011663">
    <property type="entry name" value="UTRA"/>
</dbReference>
<dbReference type="PROSITE" id="PS50949">
    <property type="entry name" value="HTH_GNTR"/>
    <property type="match status" value="1"/>
</dbReference>
<evidence type="ECO:0000256" key="2">
    <source>
        <dbReference type="ARBA" id="ARBA00023125"/>
    </source>
</evidence>
<dbReference type="KEGG" id="lrug:AB8B22_06015"/>
<sequence>MQRKYKKVYLDIKGKIIDGTFKSGEFLKSEMELAKSYSYSKDTIRKALSMLEFDGYIQKIKGKNSRVLEYGRFKNSLSNLQTSQELNKIEKIDIKTNVISLYVVQGEEEIMEIFGVDEKIDFYKVVRNRVLDGESLEYEVAYFDRRIVRFLNREIVQNSIYNYLENELQLKISHSRREIKFRNATCHEKKYLDLGDYNMVVSIENYVYLSNGTLFQYGITSYKPDKFVFSTMAKR</sequence>
<dbReference type="SMART" id="SM00345">
    <property type="entry name" value="HTH_GNTR"/>
    <property type="match status" value="1"/>
</dbReference>
<dbReference type="CDD" id="cd07377">
    <property type="entry name" value="WHTH_GntR"/>
    <property type="match status" value="1"/>
</dbReference>
<dbReference type="GO" id="GO:0003677">
    <property type="term" value="F:DNA binding"/>
    <property type="evidence" value="ECO:0007669"/>
    <property type="project" value="UniProtKB-KW"/>
</dbReference>
<dbReference type="EMBL" id="CP165644">
    <property type="protein sequence ID" value="XDU65982.1"/>
    <property type="molecule type" value="Genomic_DNA"/>
</dbReference>
<dbReference type="InterPro" id="IPR028978">
    <property type="entry name" value="Chorismate_lyase_/UTRA_dom_sf"/>
</dbReference>
<evidence type="ECO:0000256" key="3">
    <source>
        <dbReference type="ARBA" id="ARBA00023163"/>
    </source>
</evidence>
<accession>A0AB39VFK4</accession>
<dbReference type="InterPro" id="IPR036388">
    <property type="entry name" value="WH-like_DNA-bd_sf"/>
</dbReference>
<dbReference type="Pfam" id="PF00392">
    <property type="entry name" value="GntR"/>
    <property type="match status" value="1"/>
</dbReference>
<name>A0AB39VFK4_9FUSO</name>
<keyword evidence="3" id="KW-0804">Transcription</keyword>
<dbReference type="SUPFAM" id="SSF64288">
    <property type="entry name" value="Chorismate lyase-like"/>
    <property type="match status" value="1"/>
</dbReference>
<reference evidence="5" key="1">
    <citation type="submission" date="2024-07" db="EMBL/GenBank/DDBJ databases">
        <authorList>
            <person name="Li X.-J."/>
            <person name="Wang X."/>
        </authorList>
    </citation>
    <scope>NUCLEOTIDE SEQUENCE</scope>
    <source>
        <strain evidence="5">HSP-334</strain>
    </source>
</reference>
<organism evidence="5">
    <name type="scientific">Leptotrichia rugosa</name>
    <dbReference type="NCBI Taxonomy" id="3239302"/>
    <lineage>
        <taxon>Bacteria</taxon>
        <taxon>Fusobacteriati</taxon>
        <taxon>Fusobacteriota</taxon>
        <taxon>Fusobacteriia</taxon>
        <taxon>Fusobacteriales</taxon>
        <taxon>Leptotrichiaceae</taxon>
        <taxon>Leptotrichia</taxon>
    </lineage>
</organism>
<dbReference type="GO" id="GO:0003700">
    <property type="term" value="F:DNA-binding transcription factor activity"/>
    <property type="evidence" value="ECO:0007669"/>
    <property type="project" value="InterPro"/>
</dbReference>
<dbReference type="Pfam" id="PF07702">
    <property type="entry name" value="UTRA"/>
    <property type="match status" value="1"/>
</dbReference>
<gene>
    <name evidence="5" type="ORF">AB8B22_06015</name>
</gene>
<evidence type="ECO:0000256" key="1">
    <source>
        <dbReference type="ARBA" id="ARBA00023015"/>
    </source>
</evidence>
<dbReference type="SMART" id="SM00866">
    <property type="entry name" value="UTRA"/>
    <property type="match status" value="1"/>
</dbReference>
<dbReference type="AlphaFoldDB" id="A0AB39VFK4"/>
<keyword evidence="2" id="KW-0238">DNA-binding</keyword>
<proteinExistence type="predicted"/>